<dbReference type="AlphaFoldDB" id="A0A0U5G9P2"/>
<gene>
    <name evidence="2" type="ORF">ASPCAL11667</name>
</gene>
<proteinExistence type="predicted"/>
<accession>A0A0U5G9P2</accession>
<feature type="region of interest" description="Disordered" evidence="1">
    <location>
        <begin position="1"/>
        <end position="110"/>
    </location>
</feature>
<dbReference type="EMBL" id="CDMC01000011">
    <property type="protein sequence ID" value="CEL08518.1"/>
    <property type="molecule type" value="Genomic_DNA"/>
</dbReference>
<evidence type="ECO:0000256" key="1">
    <source>
        <dbReference type="SAM" id="MobiDB-lite"/>
    </source>
</evidence>
<feature type="compositionally biased region" description="Basic and acidic residues" evidence="1">
    <location>
        <begin position="1"/>
        <end position="11"/>
    </location>
</feature>
<dbReference type="Proteomes" id="UP000054771">
    <property type="component" value="Unassembled WGS sequence"/>
</dbReference>
<feature type="compositionally biased region" description="Polar residues" evidence="1">
    <location>
        <begin position="57"/>
        <end position="70"/>
    </location>
</feature>
<evidence type="ECO:0000313" key="2">
    <source>
        <dbReference type="EMBL" id="CEL08518.1"/>
    </source>
</evidence>
<feature type="compositionally biased region" description="Polar residues" evidence="1">
    <location>
        <begin position="78"/>
        <end position="87"/>
    </location>
</feature>
<feature type="compositionally biased region" description="Polar residues" evidence="1">
    <location>
        <begin position="29"/>
        <end position="42"/>
    </location>
</feature>
<keyword evidence="3" id="KW-1185">Reference proteome</keyword>
<evidence type="ECO:0000313" key="3">
    <source>
        <dbReference type="Proteomes" id="UP000054771"/>
    </source>
</evidence>
<organism evidence="2 3">
    <name type="scientific">Aspergillus calidoustus</name>
    <dbReference type="NCBI Taxonomy" id="454130"/>
    <lineage>
        <taxon>Eukaryota</taxon>
        <taxon>Fungi</taxon>
        <taxon>Dikarya</taxon>
        <taxon>Ascomycota</taxon>
        <taxon>Pezizomycotina</taxon>
        <taxon>Eurotiomycetes</taxon>
        <taxon>Eurotiomycetidae</taxon>
        <taxon>Eurotiales</taxon>
        <taxon>Aspergillaceae</taxon>
        <taxon>Aspergillus</taxon>
        <taxon>Aspergillus subgen. Nidulantes</taxon>
    </lineage>
</organism>
<name>A0A0U5G9P2_ASPCI</name>
<reference evidence="3" key="1">
    <citation type="journal article" date="2016" name="Genome Announc.">
        <title>Draft genome sequences of fungus Aspergillus calidoustus.</title>
        <authorList>
            <person name="Horn F."/>
            <person name="Linde J."/>
            <person name="Mattern D.J."/>
            <person name="Walther G."/>
            <person name="Guthke R."/>
            <person name="Scherlach K."/>
            <person name="Martin K."/>
            <person name="Brakhage A.A."/>
            <person name="Petzke L."/>
            <person name="Valiante V."/>
        </authorList>
    </citation>
    <scope>NUCLEOTIDE SEQUENCE [LARGE SCALE GENOMIC DNA]</scope>
    <source>
        <strain evidence="3">SF006504</strain>
    </source>
</reference>
<sequence>MSETTSRKETAMEEASTNSCGYQWIPNPTERNPASESTSPELSDNDSDSDSDSRSSGAGTSFAHTIPSSTQEEETRMSQEVGSSNGKINGRGISIIFPTNRAQASILPPF</sequence>
<protein>
    <submittedName>
        <fullName evidence="2">Uncharacterized protein</fullName>
    </submittedName>
</protein>